<proteinExistence type="predicted"/>
<name>A0ACC0NQQ7_RHOML</name>
<comment type="caution">
    <text evidence="1">The sequence shown here is derived from an EMBL/GenBank/DDBJ whole genome shotgun (WGS) entry which is preliminary data.</text>
</comment>
<reference evidence="1" key="1">
    <citation type="submission" date="2022-02" db="EMBL/GenBank/DDBJ databases">
        <title>Plant Genome Project.</title>
        <authorList>
            <person name="Zhang R.-G."/>
        </authorList>
    </citation>
    <scope>NUCLEOTIDE SEQUENCE</scope>
    <source>
        <strain evidence="1">AT1</strain>
    </source>
</reference>
<evidence type="ECO:0000313" key="1">
    <source>
        <dbReference type="EMBL" id="KAI8555331.1"/>
    </source>
</evidence>
<organism evidence="1 2">
    <name type="scientific">Rhododendron molle</name>
    <name type="common">Chinese azalea</name>
    <name type="synonym">Azalea mollis</name>
    <dbReference type="NCBI Taxonomy" id="49168"/>
    <lineage>
        <taxon>Eukaryota</taxon>
        <taxon>Viridiplantae</taxon>
        <taxon>Streptophyta</taxon>
        <taxon>Embryophyta</taxon>
        <taxon>Tracheophyta</taxon>
        <taxon>Spermatophyta</taxon>
        <taxon>Magnoliopsida</taxon>
        <taxon>eudicotyledons</taxon>
        <taxon>Gunneridae</taxon>
        <taxon>Pentapetalae</taxon>
        <taxon>asterids</taxon>
        <taxon>Ericales</taxon>
        <taxon>Ericaceae</taxon>
        <taxon>Ericoideae</taxon>
        <taxon>Rhodoreae</taxon>
        <taxon>Rhododendron</taxon>
    </lineage>
</organism>
<gene>
    <name evidence="1" type="ORF">RHMOL_Rhmol05G0166600</name>
</gene>
<evidence type="ECO:0000313" key="2">
    <source>
        <dbReference type="Proteomes" id="UP001062846"/>
    </source>
</evidence>
<dbReference type="Proteomes" id="UP001062846">
    <property type="component" value="Chromosome 5"/>
</dbReference>
<dbReference type="EMBL" id="CM046392">
    <property type="protein sequence ID" value="KAI8555331.1"/>
    <property type="molecule type" value="Genomic_DNA"/>
</dbReference>
<accession>A0ACC0NQQ7</accession>
<sequence>MPPANFSGDTPEEEYYTSQGVSNTKSYFTTPHGNLVTQSFIPLDQSVKAMVYMSHRYGSDTGWLFQKICIGYARWGYAMFAADLLGHGLSDGIRSYLGDMAKVAASSLSFFVSVRRREEYKGLPAFLFGESMKGLATMLMYFQSEADTWTGLIFSAPLFVIPENMKPSKHKYPTLEAAASVPHPRPSPTLARPPPCPPLIIIFTVGLSIALPDLAPSAASSSASVASSSSHHQPFPFHGKGLCLGRQGDDVGWFGPPDAIRLRISQVASDGAWFHSGEAARQFPDLFVTLCCDSAGRLRAVTLWLGDCSVFFFFLFSFWFFW</sequence>
<protein>
    <submittedName>
        <fullName evidence="1">Uncharacterized protein</fullName>
    </submittedName>
</protein>
<keyword evidence="2" id="KW-1185">Reference proteome</keyword>